<organism evidence="2 3">
    <name type="scientific">Larinioides sclopetarius</name>
    <dbReference type="NCBI Taxonomy" id="280406"/>
    <lineage>
        <taxon>Eukaryota</taxon>
        <taxon>Metazoa</taxon>
        <taxon>Ecdysozoa</taxon>
        <taxon>Arthropoda</taxon>
        <taxon>Chelicerata</taxon>
        <taxon>Arachnida</taxon>
        <taxon>Araneae</taxon>
        <taxon>Araneomorphae</taxon>
        <taxon>Entelegynae</taxon>
        <taxon>Araneoidea</taxon>
        <taxon>Araneidae</taxon>
        <taxon>Larinioides</taxon>
    </lineage>
</organism>
<evidence type="ECO:0000259" key="1">
    <source>
        <dbReference type="Pfam" id="PF03129"/>
    </source>
</evidence>
<dbReference type="Pfam" id="PF03129">
    <property type="entry name" value="HGTP_anticodon"/>
    <property type="match status" value="1"/>
</dbReference>
<comment type="caution">
    <text evidence="2">The sequence shown here is derived from an EMBL/GenBank/DDBJ whole genome shotgun (WGS) entry which is preliminary data.</text>
</comment>
<gene>
    <name evidence="2" type="ORF">LARSCL_LOCUS3377</name>
</gene>
<dbReference type="InterPro" id="IPR036621">
    <property type="entry name" value="Anticodon-bd_dom_sf"/>
</dbReference>
<feature type="domain" description="Anticodon-binding" evidence="1">
    <location>
        <begin position="306"/>
        <end position="389"/>
    </location>
</feature>
<accession>A0AAV1Z7T3</accession>
<dbReference type="InterPro" id="IPR004154">
    <property type="entry name" value="Anticodon-bd"/>
</dbReference>
<dbReference type="PANTHER" id="PTHR10745">
    <property type="entry name" value="GLYCYL-TRNA SYNTHETASE/DNA POLYMERASE SUBUNIT GAMMA-2"/>
    <property type="match status" value="1"/>
</dbReference>
<dbReference type="EMBL" id="CAXIEN010000025">
    <property type="protein sequence ID" value="CAL1266964.1"/>
    <property type="molecule type" value="Genomic_DNA"/>
</dbReference>
<sequence>MTVTMPSETAVNSFKNLIHLCNKNHILNIKRIANHATTLQYGPLGCHLKRNIFNEWFCSLLNNTDINLFPIEITNPRKRSFLLQRTSDKNSNNLLQDVIGNYFDIHTKFGCNLPFGLAVYGPCINKNLSSNKSSDTIELNMLNDLESWTRLSVTFFCPTKKSLNWFHHWSKQRYLWWRKYSSIPSKFSMSEVSKTQSNHQHLSLLHEYPWRKDQLETITLHDNKVFEELWEKYHIDNEIGTVSQDLMPSVITCETELDLAVMAYLSNSFSVKRRDGENKNVFHLHYKLAPYKVSLAVEETDTENLKKLKDVISHLTKELKQTGVDIIPESDLKSNETIKTTFERCDEMGIPYIIVLNENSLQTGIAGLRSRDTTLQEEVHITELASKLVRYLKIKR</sequence>
<dbReference type="PANTHER" id="PTHR10745:SF8">
    <property type="entry name" value="DNA POLYMERASE SUBUNIT GAMMA-2, MITOCHONDRIAL"/>
    <property type="match status" value="1"/>
</dbReference>
<dbReference type="InterPro" id="IPR045864">
    <property type="entry name" value="aa-tRNA-synth_II/BPL/LPL"/>
</dbReference>
<dbReference type="Gene3D" id="3.30.930.10">
    <property type="entry name" value="Bira Bifunctional Protein, Domain 2"/>
    <property type="match status" value="1"/>
</dbReference>
<name>A0AAV1Z7T3_9ARAC</name>
<dbReference type="SUPFAM" id="SSF55681">
    <property type="entry name" value="Class II aaRS and biotin synthetases"/>
    <property type="match status" value="1"/>
</dbReference>
<reference evidence="2 3" key="1">
    <citation type="submission" date="2024-04" db="EMBL/GenBank/DDBJ databases">
        <authorList>
            <person name="Rising A."/>
            <person name="Reimegard J."/>
            <person name="Sonavane S."/>
            <person name="Akerstrom W."/>
            <person name="Nylinder S."/>
            <person name="Hedman E."/>
            <person name="Kallberg Y."/>
        </authorList>
    </citation>
    <scope>NUCLEOTIDE SEQUENCE [LARGE SCALE GENOMIC DNA]</scope>
</reference>
<protein>
    <recommendedName>
        <fullName evidence="1">Anticodon-binding domain-containing protein</fullName>
    </recommendedName>
</protein>
<dbReference type="Gene3D" id="3.40.50.800">
    <property type="entry name" value="Anticodon-binding domain"/>
    <property type="match status" value="1"/>
</dbReference>
<evidence type="ECO:0000313" key="3">
    <source>
        <dbReference type="Proteomes" id="UP001497382"/>
    </source>
</evidence>
<dbReference type="Proteomes" id="UP001497382">
    <property type="component" value="Unassembled WGS sequence"/>
</dbReference>
<dbReference type="GO" id="GO:0006264">
    <property type="term" value="P:mitochondrial DNA replication"/>
    <property type="evidence" value="ECO:0007669"/>
    <property type="project" value="TreeGrafter"/>
</dbReference>
<keyword evidence="3" id="KW-1185">Reference proteome</keyword>
<dbReference type="SUPFAM" id="SSF52954">
    <property type="entry name" value="Class II aaRS ABD-related"/>
    <property type="match status" value="1"/>
</dbReference>
<evidence type="ECO:0000313" key="2">
    <source>
        <dbReference type="EMBL" id="CAL1266964.1"/>
    </source>
</evidence>
<proteinExistence type="predicted"/>
<dbReference type="AlphaFoldDB" id="A0AAV1Z7T3"/>
<dbReference type="InterPro" id="IPR027031">
    <property type="entry name" value="Gly-tRNA_synthase/POLG2"/>
</dbReference>
<dbReference type="GO" id="GO:0005739">
    <property type="term" value="C:mitochondrion"/>
    <property type="evidence" value="ECO:0007669"/>
    <property type="project" value="TreeGrafter"/>
</dbReference>